<name>A0A381QW25_9ZZZZ</name>
<accession>A0A381QW25</accession>
<protein>
    <recommendedName>
        <fullName evidence="2">Enoyl-CoA hydratase</fullName>
    </recommendedName>
</protein>
<evidence type="ECO:0008006" key="2">
    <source>
        <dbReference type="Google" id="ProtNLM"/>
    </source>
</evidence>
<dbReference type="PANTHER" id="PTHR11941:SF54">
    <property type="entry name" value="ENOYL-COA HYDRATASE, MITOCHONDRIAL"/>
    <property type="match status" value="1"/>
</dbReference>
<dbReference type="InterPro" id="IPR029045">
    <property type="entry name" value="ClpP/crotonase-like_dom_sf"/>
</dbReference>
<dbReference type="GO" id="GO:0006635">
    <property type="term" value="P:fatty acid beta-oxidation"/>
    <property type="evidence" value="ECO:0007669"/>
    <property type="project" value="TreeGrafter"/>
</dbReference>
<evidence type="ECO:0000313" key="1">
    <source>
        <dbReference type="EMBL" id="SUZ82789.1"/>
    </source>
</evidence>
<dbReference type="InterPro" id="IPR001753">
    <property type="entry name" value="Enoyl-CoA_hydra/iso"/>
</dbReference>
<dbReference type="SUPFAM" id="SSF52096">
    <property type="entry name" value="ClpP/crotonase"/>
    <property type="match status" value="1"/>
</dbReference>
<reference evidence="1" key="1">
    <citation type="submission" date="2018-05" db="EMBL/GenBank/DDBJ databases">
        <authorList>
            <person name="Lanie J.A."/>
            <person name="Ng W.-L."/>
            <person name="Kazmierczak K.M."/>
            <person name="Andrzejewski T.M."/>
            <person name="Davidsen T.M."/>
            <person name="Wayne K.J."/>
            <person name="Tettelin H."/>
            <person name="Glass J.I."/>
            <person name="Rusch D."/>
            <person name="Podicherti R."/>
            <person name="Tsui H.-C.T."/>
            <person name="Winkler M.E."/>
        </authorList>
    </citation>
    <scope>NUCLEOTIDE SEQUENCE</scope>
</reference>
<dbReference type="AlphaFoldDB" id="A0A381QW25"/>
<dbReference type="PANTHER" id="PTHR11941">
    <property type="entry name" value="ENOYL-COA HYDRATASE-RELATED"/>
    <property type="match status" value="1"/>
</dbReference>
<dbReference type="GO" id="GO:0003824">
    <property type="term" value="F:catalytic activity"/>
    <property type="evidence" value="ECO:0007669"/>
    <property type="project" value="UniProtKB-ARBA"/>
</dbReference>
<proteinExistence type="predicted"/>
<sequence length="256" mass="28820">MDKYKYLEVKKRSDVTNVFLNRGDGNNALSEGLMLELTDFSTKIRKDTKTRVVTFGAQGKNFSVGFDLNEAQSDQELLHRWKHNVGRDLMQAILNIEQITICSIHGYCLGGAAVIASACDFRIAAKNTQVGYPEIDLGMNLTWLGLPLVVNLVGISRAKKMVIGGDFYGADALLDWGFVDEVFEDSKEEKCLDKWVQKYASKPPLAAQMIKRSANELAMTLFKGISHTDYDQFLLTNYSEDQKKAIRKFLTKTKNK</sequence>
<dbReference type="Gene3D" id="3.90.226.10">
    <property type="entry name" value="2-enoyl-CoA Hydratase, Chain A, domain 1"/>
    <property type="match status" value="1"/>
</dbReference>
<dbReference type="CDD" id="cd06558">
    <property type="entry name" value="crotonase-like"/>
    <property type="match status" value="1"/>
</dbReference>
<dbReference type="Pfam" id="PF00378">
    <property type="entry name" value="ECH_1"/>
    <property type="match status" value="1"/>
</dbReference>
<dbReference type="EMBL" id="UINC01001523">
    <property type="protein sequence ID" value="SUZ82789.1"/>
    <property type="molecule type" value="Genomic_DNA"/>
</dbReference>
<organism evidence="1">
    <name type="scientific">marine metagenome</name>
    <dbReference type="NCBI Taxonomy" id="408172"/>
    <lineage>
        <taxon>unclassified sequences</taxon>
        <taxon>metagenomes</taxon>
        <taxon>ecological metagenomes</taxon>
    </lineage>
</organism>
<gene>
    <name evidence="1" type="ORF">METZ01_LOCUS35643</name>
</gene>